<dbReference type="OrthoDB" id="2960861at2"/>
<dbReference type="AlphaFoldDB" id="A0A4Q0VU72"/>
<proteinExistence type="predicted"/>
<organism evidence="1 2">
    <name type="scientific">Anaerobacillus alkaliphilus</name>
    <dbReference type="NCBI Taxonomy" id="1548597"/>
    <lineage>
        <taxon>Bacteria</taxon>
        <taxon>Bacillati</taxon>
        <taxon>Bacillota</taxon>
        <taxon>Bacilli</taxon>
        <taxon>Bacillales</taxon>
        <taxon>Bacillaceae</taxon>
        <taxon>Anaerobacillus</taxon>
    </lineage>
</organism>
<keyword evidence="2" id="KW-1185">Reference proteome</keyword>
<accession>A0A4Q0VU72</accession>
<evidence type="ECO:0000313" key="2">
    <source>
        <dbReference type="Proteomes" id="UP000290649"/>
    </source>
</evidence>
<protein>
    <submittedName>
        <fullName evidence="1">Uncharacterized protein</fullName>
    </submittedName>
</protein>
<comment type="caution">
    <text evidence="1">The sequence shown here is derived from an EMBL/GenBank/DDBJ whole genome shotgun (WGS) entry which is preliminary data.</text>
</comment>
<evidence type="ECO:0000313" key="1">
    <source>
        <dbReference type="EMBL" id="RXI99847.1"/>
    </source>
</evidence>
<gene>
    <name evidence="1" type="ORF">DS745_13275</name>
</gene>
<dbReference type="EMBL" id="QOUX01000042">
    <property type="protein sequence ID" value="RXI99847.1"/>
    <property type="molecule type" value="Genomic_DNA"/>
</dbReference>
<dbReference type="Proteomes" id="UP000290649">
    <property type="component" value="Unassembled WGS sequence"/>
</dbReference>
<reference evidence="1 2" key="1">
    <citation type="journal article" date="2019" name="Int. J. Syst. Evol. Microbiol.">
        <title>Anaerobacillus alkaliphilus sp. nov., a novel alkaliphilic and moderately halophilic bacterium.</title>
        <authorList>
            <person name="Borsodi A.K."/>
            <person name="Aszalos J.M."/>
            <person name="Bihari P."/>
            <person name="Nagy I."/>
            <person name="Schumann P."/>
            <person name="Sproer C."/>
            <person name="Kovacs A.L."/>
            <person name="Boka K."/>
            <person name="Dobosy P."/>
            <person name="Ovari M."/>
            <person name="Szili-Kovacs T."/>
            <person name="Toth E."/>
        </authorList>
    </citation>
    <scope>NUCLEOTIDE SEQUENCE [LARGE SCALE GENOMIC DNA]</scope>
    <source>
        <strain evidence="1 2">B16-10</strain>
    </source>
</reference>
<dbReference type="RefSeq" id="WP_129078703.1">
    <property type="nucleotide sequence ID" value="NZ_QOUX01000042.1"/>
</dbReference>
<sequence length="321" mass="37191">MRKWAPIIVISCLLLFFIWWNSEAPVGGGVYPEKQVGVELLVVEEGSLLVPMTLPVRWIKTYPWEQTPVLNEISLFDEEGNIISAIGGEYKLRIPHEYDWYDRNIQGEIELYLNGASFAEEGSISTTTLKDSVNTMYSLNRISLVNNQKRRNFPIDNNYQYHLKPEIGIEKLWEMQGLMYFFLDQNFDTPNGFLITLTGKPGHSLEEIGFWLPGMPPNYFEEHVQYNYTSNTDQYNNSSEDFVGENLFFPETLEERSMVIYFPFTPEMIDAAGDSLLRLMPYFHLRNEVGESYFTGGYGSIGPLDRTISWGEFIYKPDKKH</sequence>
<name>A0A4Q0VU72_9BACI</name>